<dbReference type="EMBL" id="JADIMX010000111">
    <property type="protein sequence ID" value="MBO8434843.1"/>
    <property type="molecule type" value="Genomic_DNA"/>
</dbReference>
<gene>
    <name evidence="7" type="ORF">IAC55_05945</name>
</gene>
<dbReference type="GO" id="GO:0006508">
    <property type="term" value="P:proteolysis"/>
    <property type="evidence" value="ECO:0007669"/>
    <property type="project" value="UniProtKB-KW"/>
</dbReference>
<evidence type="ECO:0000256" key="1">
    <source>
        <dbReference type="ARBA" id="ARBA00022517"/>
    </source>
</evidence>
<evidence type="ECO:0000256" key="4">
    <source>
        <dbReference type="ARBA" id="ARBA00022807"/>
    </source>
</evidence>
<sequence length="114" mass="12910">MIKVNIYRNKNNNIYGFKLSGHAGYSEEGSDIVCSAVTILVFNTVNCIEEFTEEPFSCDIDEKNGGFIDYCLPNIKKGEENKDVDLLLRAMVKGLTDIEFEYGSYISINDEEVF</sequence>
<evidence type="ECO:0000313" key="7">
    <source>
        <dbReference type="EMBL" id="MBO8434843.1"/>
    </source>
</evidence>
<keyword evidence="2 7" id="KW-0645">Protease</keyword>
<dbReference type="SUPFAM" id="SSF118010">
    <property type="entry name" value="TM1457-like"/>
    <property type="match status" value="1"/>
</dbReference>
<keyword evidence="1" id="KW-0690">Ribosome biogenesis</keyword>
<dbReference type="InterPro" id="IPR036764">
    <property type="entry name" value="Peptidase_Prp_sf"/>
</dbReference>
<accession>A0A9D9H4T6</accession>
<dbReference type="Proteomes" id="UP000823611">
    <property type="component" value="Unassembled WGS sequence"/>
</dbReference>
<dbReference type="Pfam" id="PF04327">
    <property type="entry name" value="Peptidase_Prp"/>
    <property type="match status" value="1"/>
</dbReference>
<evidence type="ECO:0000313" key="8">
    <source>
        <dbReference type="Proteomes" id="UP000823611"/>
    </source>
</evidence>
<dbReference type="PANTHER" id="PTHR39178">
    <property type="entry name" value="HYPOTHETICAL RIBOSOME-ASSOCIATED PROTEIN"/>
    <property type="match status" value="1"/>
</dbReference>
<dbReference type="GO" id="GO:0008234">
    <property type="term" value="F:cysteine-type peptidase activity"/>
    <property type="evidence" value="ECO:0007669"/>
    <property type="project" value="UniProtKB-KW"/>
</dbReference>
<dbReference type="Gene3D" id="3.30.70.1490">
    <property type="entry name" value="Cysteine protease Prp"/>
    <property type="match status" value="1"/>
</dbReference>
<organism evidence="7 8">
    <name type="scientific">Candidatus Fimicola merdigallinarum</name>
    <dbReference type="NCBI Taxonomy" id="2840819"/>
    <lineage>
        <taxon>Bacteria</taxon>
        <taxon>Bacillati</taxon>
        <taxon>Bacillota</taxon>
        <taxon>Clostridia</taxon>
        <taxon>Lachnospirales</taxon>
        <taxon>Lachnospiraceae</taxon>
        <taxon>Lachnospiraceae incertae sedis</taxon>
        <taxon>Candidatus Fimicola</taxon>
    </lineage>
</organism>
<evidence type="ECO:0000256" key="2">
    <source>
        <dbReference type="ARBA" id="ARBA00022670"/>
    </source>
</evidence>
<dbReference type="CDD" id="cd16332">
    <property type="entry name" value="Prp-like"/>
    <property type="match status" value="1"/>
</dbReference>
<keyword evidence="4" id="KW-0788">Thiol protease</keyword>
<evidence type="ECO:0000256" key="6">
    <source>
        <dbReference type="ARBA" id="ARBA00044538"/>
    </source>
</evidence>
<dbReference type="InterPro" id="IPR007422">
    <property type="entry name" value="Peptidase_Prp"/>
</dbReference>
<evidence type="ECO:0000256" key="3">
    <source>
        <dbReference type="ARBA" id="ARBA00022801"/>
    </source>
</evidence>
<reference evidence="7" key="1">
    <citation type="submission" date="2020-10" db="EMBL/GenBank/DDBJ databases">
        <authorList>
            <person name="Gilroy R."/>
        </authorList>
    </citation>
    <scope>NUCLEOTIDE SEQUENCE</scope>
    <source>
        <strain evidence="7">F6-4510</strain>
    </source>
</reference>
<dbReference type="PANTHER" id="PTHR39178:SF1">
    <property type="entry name" value="RIBOSOMAL-PROCESSING CYSTEINE PROTEASE PRP"/>
    <property type="match status" value="1"/>
</dbReference>
<dbReference type="GO" id="GO:0042254">
    <property type="term" value="P:ribosome biogenesis"/>
    <property type="evidence" value="ECO:0007669"/>
    <property type="project" value="UniProtKB-KW"/>
</dbReference>
<comment type="similarity">
    <text evidence="5">Belongs to the Prp family.</text>
</comment>
<evidence type="ECO:0000256" key="5">
    <source>
        <dbReference type="ARBA" id="ARBA00044503"/>
    </source>
</evidence>
<protein>
    <recommendedName>
        <fullName evidence="6">Ribosomal processing cysteine protease Prp</fullName>
    </recommendedName>
</protein>
<name>A0A9D9H4T6_9FIRM</name>
<reference evidence="7" key="2">
    <citation type="journal article" date="2021" name="PeerJ">
        <title>Extensive microbial diversity within the chicken gut microbiome revealed by metagenomics and culture.</title>
        <authorList>
            <person name="Gilroy R."/>
            <person name="Ravi A."/>
            <person name="Getino M."/>
            <person name="Pursley I."/>
            <person name="Horton D.L."/>
            <person name="Alikhan N.F."/>
            <person name="Baker D."/>
            <person name="Gharbi K."/>
            <person name="Hall N."/>
            <person name="Watson M."/>
            <person name="Adriaenssens E.M."/>
            <person name="Foster-Nyarko E."/>
            <person name="Jarju S."/>
            <person name="Secka A."/>
            <person name="Antonio M."/>
            <person name="Oren A."/>
            <person name="Chaudhuri R.R."/>
            <person name="La Ragione R."/>
            <person name="Hildebrand F."/>
            <person name="Pallen M.J."/>
        </authorList>
    </citation>
    <scope>NUCLEOTIDE SEQUENCE</scope>
    <source>
        <strain evidence="7">F6-4510</strain>
    </source>
</reference>
<dbReference type="AlphaFoldDB" id="A0A9D9H4T6"/>
<proteinExistence type="inferred from homology"/>
<comment type="caution">
    <text evidence="7">The sequence shown here is derived from an EMBL/GenBank/DDBJ whole genome shotgun (WGS) entry which is preliminary data.</text>
</comment>
<keyword evidence="3" id="KW-0378">Hydrolase</keyword>